<dbReference type="Proteomes" id="UP000672526">
    <property type="component" value="Unassembled WGS sequence"/>
</dbReference>
<name>A0ABN7KDK9_9BURK</name>
<accession>A0ABN7KDK9</accession>
<evidence type="ECO:0000313" key="1">
    <source>
        <dbReference type="EMBL" id="CAE6687291.1"/>
    </source>
</evidence>
<comment type="caution">
    <text evidence="1">The sequence shown here is derived from an EMBL/GenBank/DDBJ whole genome shotgun (WGS) entry which is preliminary data.</text>
</comment>
<sequence>MSGGETVRVGMALEALRRFRYADDYSERGRRSLNGEHTAVRRPAGVAAHFPACVLRRFARLIWLRACTAPSLHVYLRRASRAA</sequence>
<evidence type="ECO:0000313" key="2">
    <source>
        <dbReference type="Proteomes" id="UP000672526"/>
    </source>
</evidence>
<reference evidence="1 2" key="1">
    <citation type="submission" date="2021-02" db="EMBL/GenBank/DDBJ databases">
        <authorList>
            <person name="Vanwijnsberghe S."/>
        </authorList>
    </citation>
    <scope>NUCLEOTIDE SEQUENCE [LARGE SCALE GENOMIC DNA]</scope>
    <source>
        <strain evidence="1 2">LMG 31837</strain>
    </source>
</reference>
<gene>
    <name evidence="1" type="ORF">R69888_00041</name>
</gene>
<organism evidence="1 2">
    <name type="scientific">Paraburkholderia haematera</name>
    <dbReference type="NCBI Taxonomy" id="2793077"/>
    <lineage>
        <taxon>Bacteria</taxon>
        <taxon>Pseudomonadati</taxon>
        <taxon>Pseudomonadota</taxon>
        <taxon>Betaproteobacteria</taxon>
        <taxon>Burkholderiales</taxon>
        <taxon>Burkholderiaceae</taxon>
        <taxon>Paraburkholderia</taxon>
    </lineage>
</organism>
<protein>
    <submittedName>
        <fullName evidence="1">Uncharacterized protein</fullName>
    </submittedName>
</protein>
<proteinExistence type="predicted"/>
<dbReference type="EMBL" id="CAJNBK010000001">
    <property type="protein sequence ID" value="CAE6687291.1"/>
    <property type="molecule type" value="Genomic_DNA"/>
</dbReference>
<keyword evidence="2" id="KW-1185">Reference proteome</keyword>